<dbReference type="RefSeq" id="WP_397556535.1">
    <property type="nucleotide sequence ID" value="NZ_JBIQWL010000004.1"/>
</dbReference>
<evidence type="ECO:0000313" key="1">
    <source>
        <dbReference type="EMBL" id="MFH8251073.1"/>
    </source>
</evidence>
<dbReference type="PANTHER" id="PTHR39441">
    <property type="entry name" value="DUF2252 DOMAIN-CONTAINING PROTEIN"/>
    <property type="match status" value="1"/>
</dbReference>
<dbReference type="Pfam" id="PF10009">
    <property type="entry name" value="DUF2252"/>
    <property type="match status" value="1"/>
</dbReference>
<organism evidence="1 2">
    <name type="scientific">Microbacterium alkaliflavum</name>
    <dbReference type="NCBI Taxonomy" id="3248839"/>
    <lineage>
        <taxon>Bacteria</taxon>
        <taxon>Bacillati</taxon>
        <taxon>Actinomycetota</taxon>
        <taxon>Actinomycetes</taxon>
        <taxon>Micrococcales</taxon>
        <taxon>Microbacteriaceae</taxon>
        <taxon>Microbacterium</taxon>
    </lineage>
</organism>
<gene>
    <name evidence="1" type="ORF">ACH3VR_11955</name>
</gene>
<dbReference type="InterPro" id="IPR018721">
    <property type="entry name" value="DUF2252"/>
</dbReference>
<dbReference type="EMBL" id="JBIQWL010000004">
    <property type="protein sequence ID" value="MFH8251073.1"/>
    <property type="molecule type" value="Genomic_DNA"/>
</dbReference>
<evidence type="ECO:0000313" key="2">
    <source>
        <dbReference type="Proteomes" id="UP001610861"/>
    </source>
</evidence>
<keyword evidence="2" id="KW-1185">Reference proteome</keyword>
<reference evidence="1 2" key="1">
    <citation type="submission" date="2024-09" db="EMBL/GenBank/DDBJ databases">
        <authorList>
            <person name="Pan X."/>
        </authorList>
    </citation>
    <scope>NUCLEOTIDE SEQUENCE [LARGE SCALE GENOMIC DNA]</scope>
    <source>
        <strain evidence="1 2">B2969</strain>
    </source>
</reference>
<protein>
    <submittedName>
        <fullName evidence="1">DUF2252 domain-containing protein</fullName>
    </submittedName>
</protein>
<accession>A0ABW7Q9P3</accession>
<proteinExistence type="predicted"/>
<dbReference type="PANTHER" id="PTHR39441:SF1">
    <property type="entry name" value="DUF2252 DOMAIN-CONTAINING PROTEIN"/>
    <property type="match status" value="1"/>
</dbReference>
<comment type="caution">
    <text evidence="1">The sequence shown here is derived from an EMBL/GenBank/DDBJ whole genome shotgun (WGS) entry which is preliminary data.</text>
</comment>
<dbReference type="Proteomes" id="UP001610861">
    <property type="component" value="Unassembled WGS sequence"/>
</dbReference>
<name>A0ABW7Q9P3_9MICO</name>
<sequence length="471" mass="51046">MTEVRESSLEWTRPSTVAERMAEGKEGRVATPRSSLAHLTVGERDPLGILDEQNAARLQELIPLRIERMSASPFAFYRGTAAIQAADLARDPHSGILVASCGDAHVSNFGFFASSQRTLMFDLNDFDESAWAPWEWDVKRLVTSIVIAGQATSRDGEIIEDAALAAVRTYARSMAANASRSTVKRYFEHFDAESGLSAMDAESQRTMRAAIKEAEKRTGDRAARKLTTLGDDGRLRFVERPPTMTHTTPEIEARLHDNMRKYMESAIVDVRVVLSQYTLSDIALRVVGVGSVGTLCTLVLLQDGDANALILQGKQAGRSVLEQYGGIEQPPAVADYLAAYGEGGRVVALQRILQAVSDPFLGHLRAYAGDFYVRQFNDMKGGVEMDELEDPLFKEYAETCGAVLARAHAQSPNAAQVAGYIGNGRIVGEAILEWAYAYASLSKGDYDAFVAANPGKVDGEAAARAAATALG</sequence>